<accession>A0A7J7FLY2</accession>
<dbReference type="PANTHER" id="PTHR11732">
    <property type="entry name" value="ALDO/KETO REDUCTASE"/>
    <property type="match status" value="1"/>
</dbReference>
<dbReference type="SUPFAM" id="SSF51430">
    <property type="entry name" value="NAD(P)-linked oxidoreductase"/>
    <property type="match status" value="1"/>
</dbReference>
<dbReference type="InterPro" id="IPR036812">
    <property type="entry name" value="NAD(P)_OxRdtase_dom_sf"/>
</dbReference>
<protein>
    <submittedName>
        <fullName evidence="3">Uncharacterized protein</fullName>
    </submittedName>
</protein>
<dbReference type="AlphaFoldDB" id="A0A7J7FLY2"/>
<dbReference type="Proteomes" id="UP000551758">
    <property type="component" value="Unassembled WGS sequence"/>
</dbReference>
<proteinExistence type="predicted"/>
<dbReference type="EMBL" id="JACDTQ010000352">
    <property type="protein sequence ID" value="KAF5928644.1"/>
    <property type="molecule type" value="Genomic_DNA"/>
</dbReference>
<keyword evidence="4" id="KW-1185">Reference proteome</keyword>
<evidence type="ECO:0000313" key="3">
    <source>
        <dbReference type="EMBL" id="KAF5928644.1"/>
    </source>
</evidence>
<gene>
    <name evidence="3" type="ORF">HPG69_008432</name>
</gene>
<keyword evidence="1" id="KW-0521">NADP</keyword>
<organism evidence="3 4">
    <name type="scientific">Diceros bicornis minor</name>
    <name type="common">South-central black rhinoceros</name>
    <dbReference type="NCBI Taxonomy" id="77932"/>
    <lineage>
        <taxon>Eukaryota</taxon>
        <taxon>Metazoa</taxon>
        <taxon>Chordata</taxon>
        <taxon>Craniata</taxon>
        <taxon>Vertebrata</taxon>
        <taxon>Euteleostomi</taxon>
        <taxon>Mammalia</taxon>
        <taxon>Eutheria</taxon>
        <taxon>Laurasiatheria</taxon>
        <taxon>Perissodactyla</taxon>
        <taxon>Rhinocerotidae</taxon>
        <taxon>Diceros</taxon>
    </lineage>
</organism>
<dbReference type="Gene3D" id="3.20.20.100">
    <property type="entry name" value="NADP-dependent oxidoreductase domain"/>
    <property type="match status" value="2"/>
</dbReference>
<feature type="non-terminal residue" evidence="3">
    <location>
        <position position="1"/>
    </location>
</feature>
<evidence type="ECO:0000256" key="1">
    <source>
        <dbReference type="ARBA" id="ARBA00022857"/>
    </source>
</evidence>
<reference evidence="3 4" key="1">
    <citation type="journal article" date="2020" name="Mol. Biol. Evol.">
        <title>Interspecific Gene Flow and the Evolution of Specialization in Black and White Rhinoceros.</title>
        <authorList>
            <person name="Moodley Y."/>
            <person name="Westbury M.V."/>
            <person name="Russo I.M."/>
            <person name="Gopalakrishnan S."/>
            <person name="Rakotoarivelo A."/>
            <person name="Olsen R.A."/>
            <person name="Prost S."/>
            <person name="Tunstall T."/>
            <person name="Ryder O.A."/>
            <person name="Dalen L."/>
            <person name="Bruford M.W."/>
        </authorList>
    </citation>
    <scope>NUCLEOTIDE SEQUENCE [LARGE SCALE GENOMIC DNA]</scope>
    <source>
        <strain evidence="3">SBR-YM</strain>
        <tissue evidence="3">Skin</tissue>
    </source>
</reference>
<keyword evidence="2" id="KW-0560">Oxidoreductase</keyword>
<comment type="caution">
    <text evidence="3">The sequence shown here is derived from an EMBL/GenBank/DDBJ whole genome shotgun (WGS) entry which is preliminary data.</text>
</comment>
<name>A0A7J7FLY2_DICBM</name>
<evidence type="ECO:0000256" key="2">
    <source>
        <dbReference type="ARBA" id="ARBA00023002"/>
    </source>
</evidence>
<feature type="non-terminal residue" evidence="3">
    <location>
        <position position="119"/>
    </location>
</feature>
<dbReference type="InterPro" id="IPR020471">
    <property type="entry name" value="AKR"/>
</dbReference>
<sequence length="119" mass="13645">IPKSKSREATKVAIDVDFRHVNSAFLCQNGEKTGKALREKMEDGTVKREDILIYTMKPAEELVPKDANGETILHTVEFCDIWEIKAGLTKTIELSNFNHKQLEMILNKPELKYRPICNQ</sequence>
<evidence type="ECO:0000313" key="4">
    <source>
        <dbReference type="Proteomes" id="UP000551758"/>
    </source>
</evidence>
<dbReference type="GO" id="GO:0016491">
    <property type="term" value="F:oxidoreductase activity"/>
    <property type="evidence" value="ECO:0007669"/>
    <property type="project" value="UniProtKB-KW"/>
</dbReference>